<gene>
    <name evidence="6 10" type="primary">matK</name>
</gene>
<organism evidence="10">
    <name type="scientific">Genlisea glabra</name>
    <dbReference type="NCBI Taxonomy" id="700925"/>
    <lineage>
        <taxon>Eukaryota</taxon>
        <taxon>Viridiplantae</taxon>
        <taxon>Streptophyta</taxon>
        <taxon>Embryophyta</taxon>
        <taxon>Tracheophyta</taxon>
        <taxon>Spermatophyta</taxon>
        <taxon>Magnoliopsida</taxon>
        <taxon>eudicotyledons</taxon>
        <taxon>Gunneridae</taxon>
        <taxon>Pentapetalae</taxon>
        <taxon>asterids</taxon>
        <taxon>lamiids</taxon>
        <taxon>Lamiales</taxon>
        <taxon>Lentibulariaceae</taxon>
        <taxon>Genlisea</taxon>
    </lineage>
</organism>
<dbReference type="InterPro" id="IPR024942">
    <property type="entry name" value="Maturase_MatK_N"/>
</dbReference>
<keyword evidence="7 10" id="KW-0150">Chloroplast</keyword>
<dbReference type="GO" id="GO:0008033">
    <property type="term" value="P:tRNA processing"/>
    <property type="evidence" value="ECO:0007669"/>
    <property type="project" value="UniProtKB-KW"/>
</dbReference>
<evidence type="ECO:0000313" key="10">
    <source>
        <dbReference type="EMBL" id="CBI71356.1"/>
    </source>
</evidence>
<evidence type="ECO:0000256" key="6">
    <source>
        <dbReference type="HAMAP-Rule" id="MF_01390"/>
    </source>
</evidence>
<comment type="function">
    <text evidence="6 7">Usually encoded in the trnK tRNA gene intron. Probably assists in splicing its own and other chloroplast group II introns.</text>
</comment>
<evidence type="ECO:0000256" key="2">
    <source>
        <dbReference type="ARBA" id="ARBA00022640"/>
    </source>
</evidence>
<feature type="domain" description="Domain X" evidence="8">
    <location>
        <begin position="362"/>
        <end position="471"/>
    </location>
</feature>
<reference evidence="10" key="2">
    <citation type="journal article" date="2010" name="Mol. Phylogenet. Evol.">
        <title>Phylogenetics and character evolution in the carnivorous plant genus Genlisea A. St.-Hil. (Lentibulariaceae).</title>
        <authorList>
            <person name="Fleischmann A."/>
            <person name="Schaferhoff B."/>
            <person name="Heubl G."/>
            <person name="Rivadavia F."/>
            <person name="Barthlott W."/>
            <person name="Muller K.F."/>
        </authorList>
    </citation>
    <scope>NUCLEOTIDE SEQUENCE</scope>
    <source>
        <strain evidence="10">LE476</strain>
    </source>
</reference>
<evidence type="ECO:0000259" key="9">
    <source>
        <dbReference type="Pfam" id="PF01824"/>
    </source>
</evidence>
<dbReference type="PANTHER" id="PTHR34811:SF1">
    <property type="entry name" value="MATURASE K"/>
    <property type="match status" value="1"/>
</dbReference>
<feature type="domain" description="Maturase MatK N-terminal" evidence="9">
    <location>
        <begin position="1"/>
        <end position="333"/>
    </location>
</feature>
<comment type="similarity">
    <text evidence="1 6">Belongs to the intron maturase 2 family. MatK subfamily.</text>
</comment>
<dbReference type="InterPro" id="IPR024937">
    <property type="entry name" value="Domain_X"/>
</dbReference>
<evidence type="ECO:0000259" key="8">
    <source>
        <dbReference type="Pfam" id="PF01348"/>
    </source>
</evidence>
<dbReference type="GO" id="GO:0006397">
    <property type="term" value="P:mRNA processing"/>
    <property type="evidence" value="ECO:0007669"/>
    <property type="project" value="UniProtKB-KW"/>
</dbReference>
<keyword evidence="2 7" id="KW-0934">Plastid</keyword>
<proteinExistence type="inferred from homology"/>
<reference evidence="10" key="1">
    <citation type="submission" date="2009-12" db="EMBL/GenBank/DDBJ databases">
        <authorList>
            <person name="Schaeferhoff B."/>
        </authorList>
    </citation>
    <scope>NUCLEOTIDE SEQUENCE</scope>
    <source>
        <strain evidence="10">LE476</strain>
    </source>
</reference>
<dbReference type="EMBL" id="FN641692">
    <property type="protein sequence ID" value="CBI71356.1"/>
    <property type="molecule type" value="Genomic_DNA"/>
</dbReference>
<evidence type="ECO:0000256" key="4">
    <source>
        <dbReference type="ARBA" id="ARBA00022694"/>
    </source>
</evidence>
<comment type="subcellular location">
    <subcellularLocation>
        <location evidence="6">Plastid</location>
        <location evidence="6">Chloroplast</location>
    </subcellularLocation>
</comment>
<sequence>MEKIKSHLQPERFQQHDLLYPLLFQESIYAFAHDRGFSRSNFLGYDNKYSLLIVKRIITKMYQQNNLIISYNDRNQNLFCVFNNNLYSRIISEGFVFIVEIPFYLRVVSCLDPKKIIKSQNLRSIHSIFPFVEENLSHLNFLLDIRIPHPVHVEVLAQAIRYWFKDVSSLHFLRFFLSESGNRNIFINSKKIDDSFSKINQRLFLFLYNSYVYEYESIFDFLRNQSFHLGSTSSELFLERISFYRKTESFVNIFWKVTDFQGNLWLVREPCIHYIRYQRKAILVSKGMSLFLNKWKSYLIHFWQWYFSMWFSPRKISMNRLVGHSNHSMEFLGYCSNVRMNLLVVRSQILQNSFVMNNTIHKFDTRVSIIPLIRALSKAKLCNIVGHPISNPAWAALADYTIIERFGRIYRNLAHFHSGSSKKKSLYRIKYLLQLSCARTLGRKHKSTVRTLLKRLGSGLLREFFISTEDVLFVTFPKVSYPVRGVYKSRIWHFDICSIDALFNQKKKTSSF</sequence>
<evidence type="ECO:0000256" key="3">
    <source>
        <dbReference type="ARBA" id="ARBA00022664"/>
    </source>
</evidence>
<evidence type="ECO:0000256" key="7">
    <source>
        <dbReference type="RuleBase" id="RU004226"/>
    </source>
</evidence>
<dbReference type="Pfam" id="PF01824">
    <property type="entry name" value="MatK_N"/>
    <property type="match status" value="1"/>
</dbReference>
<geneLocation type="chloroplast" evidence="10"/>
<dbReference type="InterPro" id="IPR002866">
    <property type="entry name" value="Maturase_MatK"/>
</dbReference>
<keyword evidence="3 6" id="KW-0507">mRNA processing</keyword>
<dbReference type="Pfam" id="PF01348">
    <property type="entry name" value="Intron_maturas2"/>
    <property type="match status" value="1"/>
</dbReference>
<dbReference type="GO" id="GO:0003723">
    <property type="term" value="F:RNA binding"/>
    <property type="evidence" value="ECO:0007669"/>
    <property type="project" value="UniProtKB-KW"/>
</dbReference>
<accession>D6CHA7</accession>
<dbReference type="GO" id="GO:0008380">
    <property type="term" value="P:RNA splicing"/>
    <property type="evidence" value="ECO:0007669"/>
    <property type="project" value="UniProtKB-UniRule"/>
</dbReference>
<dbReference type="AlphaFoldDB" id="D6CHA7"/>
<keyword evidence="5 6" id="KW-0694">RNA-binding</keyword>
<dbReference type="GO" id="GO:0009507">
    <property type="term" value="C:chloroplast"/>
    <property type="evidence" value="ECO:0007669"/>
    <property type="project" value="UniProtKB-SubCell"/>
</dbReference>
<dbReference type="HAMAP" id="MF_01390">
    <property type="entry name" value="MatK"/>
    <property type="match status" value="1"/>
</dbReference>
<evidence type="ECO:0000256" key="1">
    <source>
        <dbReference type="ARBA" id="ARBA00006621"/>
    </source>
</evidence>
<name>D6CHA7_9LAMI</name>
<dbReference type="PANTHER" id="PTHR34811">
    <property type="entry name" value="MATURASE K"/>
    <property type="match status" value="1"/>
</dbReference>
<evidence type="ECO:0000256" key="5">
    <source>
        <dbReference type="ARBA" id="ARBA00022884"/>
    </source>
</evidence>
<keyword evidence="4 6" id="KW-0819">tRNA processing</keyword>
<protein>
    <recommendedName>
        <fullName evidence="6">Maturase K</fullName>
    </recommendedName>
    <alternativeName>
        <fullName evidence="6">Intron maturase</fullName>
    </alternativeName>
</protein>